<protein>
    <submittedName>
        <fullName evidence="1">Uncharacterized protein</fullName>
    </submittedName>
</protein>
<accession>A0AAV9V9E2</accession>
<evidence type="ECO:0000313" key="2">
    <source>
        <dbReference type="Proteomes" id="UP001373714"/>
    </source>
</evidence>
<sequence>MGQRQTRQGRPTFGATVLRECYRGLNRGLPWHYPEYYIALPWTPGGSYRGEWSAGTRYTGEQIDVDISLLKLI</sequence>
<keyword evidence="2" id="KW-1185">Reference proteome</keyword>
<comment type="caution">
    <text evidence="1">The sequence shown here is derived from an EMBL/GenBank/DDBJ whole genome shotgun (WGS) entry which is preliminary data.</text>
</comment>
<name>A0AAV9V9E2_9PEZI</name>
<dbReference type="Proteomes" id="UP001373714">
    <property type="component" value="Unassembled WGS sequence"/>
</dbReference>
<gene>
    <name evidence="1" type="ORF">TWF730_007958</name>
</gene>
<dbReference type="EMBL" id="JAVHNS010000004">
    <property type="protein sequence ID" value="KAK6358635.1"/>
    <property type="molecule type" value="Genomic_DNA"/>
</dbReference>
<dbReference type="AlphaFoldDB" id="A0AAV9V9E2"/>
<reference evidence="1 2" key="1">
    <citation type="submission" date="2019-10" db="EMBL/GenBank/DDBJ databases">
        <authorList>
            <person name="Palmer J.M."/>
        </authorList>
    </citation>
    <scope>NUCLEOTIDE SEQUENCE [LARGE SCALE GENOMIC DNA]</scope>
    <source>
        <strain evidence="1 2">TWF730</strain>
    </source>
</reference>
<proteinExistence type="predicted"/>
<evidence type="ECO:0000313" key="1">
    <source>
        <dbReference type="EMBL" id="KAK6358635.1"/>
    </source>
</evidence>
<organism evidence="1 2">
    <name type="scientific">Orbilia blumenaviensis</name>
    <dbReference type="NCBI Taxonomy" id="1796055"/>
    <lineage>
        <taxon>Eukaryota</taxon>
        <taxon>Fungi</taxon>
        <taxon>Dikarya</taxon>
        <taxon>Ascomycota</taxon>
        <taxon>Pezizomycotina</taxon>
        <taxon>Orbiliomycetes</taxon>
        <taxon>Orbiliales</taxon>
        <taxon>Orbiliaceae</taxon>
        <taxon>Orbilia</taxon>
    </lineage>
</organism>